<dbReference type="GO" id="GO:0005886">
    <property type="term" value="C:plasma membrane"/>
    <property type="evidence" value="ECO:0007669"/>
    <property type="project" value="UniProtKB-SubCell"/>
</dbReference>
<dbReference type="InterPro" id="IPR043149">
    <property type="entry name" value="TagF_N"/>
</dbReference>
<keyword evidence="4 7" id="KW-0808">Transferase</keyword>
<dbReference type="RefSeq" id="WP_152728541.1">
    <property type="nucleotide sequence ID" value="NZ_JAABOZ010000002.1"/>
</dbReference>
<accession>A0A7K3WAW1</accession>
<keyword evidence="3" id="KW-1003">Cell membrane</keyword>
<evidence type="ECO:0000256" key="6">
    <source>
        <dbReference type="ARBA" id="ARBA00023136"/>
    </source>
</evidence>
<keyword evidence="5" id="KW-0777">Teichoic acid biosynthesis</keyword>
<reference evidence="7 8" key="1">
    <citation type="submission" date="2020-02" db="EMBL/GenBank/DDBJ databases">
        <title>The whole genome sequence of CPCC 205119.</title>
        <authorList>
            <person name="Jiang Z."/>
        </authorList>
    </citation>
    <scope>NUCLEOTIDE SEQUENCE [LARGE SCALE GENOMIC DNA]</scope>
    <source>
        <strain evidence="7 8">CPCC 205119</strain>
    </source>
</reference>
<dbReference type="GO" id="GO:0047355">
    <property type="term" value="F:CDP-glycerol glycerophosphotransferase activity"/>
    <property type="evidence" value="ECO:0007669"/>
    <property type="project" value="InterPro"/>
</dbReference>
<name>A0A7K3WAW1_9ACTN</name>
<evidence type="ECO:0000256" key="4">
    <source>
        <dbReference type="ARBA" id="ARBA00022679"/>
    </source>
</evidence>
<comment type="similarity">
    <text evidence="2">Belongs to the CDP-glycerol glycerophosphotransferase family.</text>
</comment>
<gene>
    <name evidence="7" type="ORF">G1H19_06160</name>
</gene>
<proteinExistence type="inferred from homology"/>
<keyword evidence="6" id="KW-0472">Membrane</keyword>
<dbReference type="Gene3D" id="3.40.50.12580">
    <property type="match status" value="1"/>
</dbReference>
<protein>
    <submittedName>
        <fullName evidence="7">CDP-glycerol glycerophosphotransferase family protein</fullName>
    </submittedName>
</protein>
<dbReference type="GO" id="GO:0019350">
    <property type="term" value="P:teichoic acid biosynthetic process"/>
    <property type="evidence" value="ECO:0007669"/>
    <property type="project" value="UniProtKB-KW"/>
</dbReference>
<evidence type="ECO:0000313" key="7">
    <source>
        <dbReference type="EMBL" id="NEL53592.1"/>
    </source>
</evidence>
<sequence>MKVVYQSFEGRYSDNPRALFEAWQRERPGDEHVWFADPAHLHGFPAGTTTVPPTGPEAVAALESADLLVANTHTDMEWQKRPGAVYLQTWHGTPLKRIHHDVLWAPEGRLARLDLDVARWDLLISPNAESTPRMQRAFGFTGEVLETGYPRNDLLSSPDRDAVRARVRRELGIEDGTTAVLYAPTWRDDAYFAEGRPDMVLGLDLPGLTSALGGNHVVMLRLHYLASDRLPPQEGPAVRDVSQHPDIAELYLAADVLVTDYSSTMFDFAVTGKPLVFYTYDHARFRDEVRGFYFDLEDDAPGPVLADQGALADVLLDLPALQQSHGDAYARFAERWCHLEDGAATSRVLEWLWAS</sequence>
<dbReference type="Proteomes" id="UP000470470">
    <property type="component" value="Unassembled WGS sequence"/>
</dbReference>
<dbReference type="Pfam" id="PF04464">
    <property type="entry name" value="Glyphos_transf"/>
    <property type="match status" value="1"/>
</dbReference>
<evidence type="ECO:0000256" key="3">
    <source>
        <dbReference type="ARBA" id="ARBA00022475"/>
    </source>
</evidence>
<evidence type="ECO:0000256" key="5">
    <source>
        <dbReference type="ARBA" id="ARBA00022944"/>
    </source>
</evidence>
<comment type="caution">
    <text evidence="7">The sequence shown here is derived from an EMBL/GenBank/DDBJ whole genome shotgun (WGS) entry which is preliminary data.</text>
</comment>
<dbReference type="PANTHER" id="PTHR37316">
    <property type="entry name" value="TEICHOIC ACID GLYCEROL-PHOSPHATE PRIMASE"/>
    <property type="match status" value="1"/>
</dbReference>
<dbReference type="AlphaFoldDB" id="A0A7K3WAW1"/>
<dbReference type="EMBL" id="JAAGWK010000009">
    <property type="protein sequence ID" value="NEL53592.1"/>
    <property type="molecule type" value="Genomic_DNA"/>
</dbReference>
<dbReference type="InterPro" id="IPR007554">
    <property type="entry name" value="Glycerophosphate_synth"/>
</dbReference>
<dbReference type="InterPro" id="IPR043148">
    <property type="entry name" value="TagF_C"/>
</dbReference>
<dbReference type="PANTHER" id="PTHR37316:SF3">
    <property type="entry name" value="TEICHOIC ACID GLYCEROL-PHOSPHATE TRANSFERASE"/>
    <property type="match status" value="1"/>
</dbReference>
<evidence type="ECO:0000256" key="1">
    <source>
        <dbReference type="ARBA" id="ARBA00004202"/>
    </source>
</evidence>
<organism evidence="7 8">
    <name type="scientific">Goekera deserti</name>
    <dbReference type="NCBI Taxonomy" id="2497753"/>
    <lineage>
        <taxon>Bacteria</taxon>
        <taxon>Bacillati</taxon>
        <taxon>Actinomycetota</taxon>
        <taxon>Actinomycetes</taxon>
        <taxon>Geodermatophilales</taxon>
        <taxon>Geodermatophilaceae</taxon>
        <taxon>Goekera</taxon>
    </lineage>
</organism>
<dbReference type="Gene3D" id="3.40.50.11820">
    <property type="match status" value="1"/>
</dbReference>
<comment type="subcellular location">
    <subcellularLocation>
        <location evidence="1">Cell membrane</location>
        <topology evidence="1">Peripheral membrane protein</topology>
    </subcellularLocation>
</comment>
<evidence type="ECO:0000256" key="2">
    <source>
        <dbReference type="ARBA" id="ARBA00010488"/>
    </source>
</evidence>
<dbReference type="InterPro" id="IPR051612">
    <property type="entry name" value="Teichoic_Acid_Biosynth"/>
</dbReference>
<dbReference type="SUPFAM" id="SSF53756">
    <property type="entry name" value="UDP-Glycosyltransferase/glycogen phosphorylase"/>
    <property type="match status" value="1"/>
</dbReference>
<evidence type="ECO:0000313" key="8">
    <source>
        <dbReference type="Proteomes" id="UP000470470"/>
    </source>
</evidence>
<keyword evidence="8" id="KW-1185">Reference proteome</keyword>